<evidence type="ECO:0000256" key="1">
    <source>
        <dbReference type="SAM" id="Phobius"/>
    </source>
</evidence>
<gene>
    <name evidence="2" type="ORF">GLV81_15510</name>
</gene>
<dbReference type="RefSeq" id="WP_157479688.1">
    <property type="nucleotide sequence ID" value="NZ_CP046566.1"/>
</dbReference>
<keyword evidence="3" id="KW-1185">Reference proteome</keyword>
<dbReference type="Proteomes" id="UP000426027">
    <property type="component" value="Chromosome"/>
</dbReference>
<dbReference type="EMBL" id="CP046566">
    <property type="protein sequence ID" value="QGW29336.1"/>
    <property type="molecule type" value="Genomic_DNA"/>
</dbReference>
<dbReference type="AlphaFoldDB" id="A0A6I6G964"/>
<name>A0A6I6G964_9BACT</name>
<sequence length="123" mass="14599">MKRLQLIDYYGQLLLYAVIAVLMLWKMDYFYAAYLLMGGWQLLSVLLHLPNRSSFISSKQRYYYQWVLLAILLIFLAGSIVPVMIWIGLLLLMYVSPVLAVWYSIITRMELLHNQRRQQIPTH</sequence>
<feature type="transmembrane region" description="Helical" evidence="1">
    <location>
        <begin position="7"/>
        <end position="25"/>
    </location>
</feature>
<feature type="transmembrane region" description="Helical" evidence="1">
    <location>
        <begin position="31"/>
        <end position="50"/>
    </location>
</feature>
<evidence type="ECO:0000313" key="2">
    <source>
        <dbReference type="EMBL" id="QGW29336.1"/>
    </source>
</evidence>
<keyword evidence="1" id="KW-0472">Membrane</keyword>
<protein>
    <submittedName>
        <fullName evidence="2">Uncharacterized protein</fullName>
    </submittedName>
</protein>
<keyword evidence="1" id="KW-1133">Transmembrane helix</keyword>
<keyword evidence="1" id="KW-0812">Transmembrane</keyword>
<feature type="transmembrane region" description="Helical" evidence="1">
    <location>
        <begin position="62"/>
        <end position="80"/>
    </location>
</feature>
<accession>A0A6I6G964</accession>
<proteinExistence type="predicted"/>
<reference evidence="2 3" key="1">
    <citation type="submission" date="2019-11" db="EMBL/GenBank/DDBJ databases">
        <authorList>
            <person name="Im W.T."/>
        </authorList>
    </citation>
    <scope>NUCLEOTIDE SEQUENCE [LARGE SCALE GENOMIC DNA]</scope>
    <source>
        <strain evidence="2 3">SB-02</strain>
    </source>
</reference>
<feature type="transmembrane region" description="Helical" evidence="1">
    <location>
        <begin position="86"/>
        <end position="106"/>
    </location>
</feature>
<dbReference type="KEGG" id="fls:GLV81_15510"/>
<organism evidence="2 3">
    <name type="scientific">Phnomibacter ginsenosidimutans</name>
    <dbReference type="NCBI Taxonomy" id="2676868"/>
    <lineage>
        <taxon>Bacteria</taxon>
        <taxon>Pseudomonadati</taxon>
        <taxon>Bacteroidota</taxon>
        <taxon>Chitinophagia</taxon>
        <taxon>Chitinophagales</taxon>
        <taxon>Chitinophagaceae</taxon>
        <taxon>Phnomibacter</taxon>
    </lineage>
</organism>
<evidence type="ECO:0000313" key="3">
    <source>
        <dbReference type="Proteomes" id="UP000426027"/>
    </source>
</evidence>